<name>A0ABQ3DN17_9ACTN</name>
<proteinExistence type="predicted"/>
<evidence type="ECO:0000259" key="2">
    <source>
        <dbReference type="SMART" id="SM00903"/>
    </source>
</evidence>
<keyword evidence="1" id="KW-0560">Oxidoreductase</keyword>
<evidence type="ECO:0000313" key="4">
    <source>
        <dbReference type="Proteomes" id="UP000599437"/>
    </source>
</evidence>
<comment type="caution">
    <text evidence="3">The sequence shown here is derived from an EMBL/GenBank/DDBJ whole genome shotgun (WGS) entry which is preliminary data.</text>
</comment>
<dbReference type="PANTHER" id="PTHR30466">
    <property type="entry name" value="FLAVIN REDUCTASE"/>
    <property type="match status" value="1"/>
</dbReference>
<keyword evidence="4" id="KW-1185">Reference proteome</keyword>
<dbReference type="Gene3D" id="2.30.110.10">
    <property type="entry name" value="Electron Transport, Fmn-binding Protein, Chain A"/>
    <property type="match status" value="1"/>
</dbReference>
<dbReference type="Pfam" id="PF01613">
    <property type="entry name" value="Flavin_Reduct"/>
    <property type="match status" value="1"/>
</dbReference>
<sequence length="160" mass="17518">MEFDTFTDLLDYPMYLVTAATADERAGCLVGFASQSSIDPPRFVVWLSRANHTYRVARRASHLGVHLLRREDKAPAALFGGETGDSVDKFARAAWRPEAGGTPVLDEACAWFVGRVREHFDGGDHVGFLLEPVACSPRPHGRPQLLAFTDVTDLTPGHPA</sequence>
<dbReference type="EMBL" id="BMVO01000008">
    <property type="protein sequence ID" value="GHB06071.1"/>
    <property type="molecule type" value="Genomic_DNA"/>
</dbReference>
<organism evidence="3 4">
    <name type="scientific">Streptomyces chryseus</name>
    <dbReference type="NCBI Taxonomy" id="68186"/>
    <lineage>
        <taxon>Bacteria</taxon>
        <taxon>Bacillati</taxon>
        <taxon>Actinomycetota</taxon>
        <taxon>Actinomycetes</taxon>
        <taxon>Kitasatosporales</taxon>
        <taxon>Streptomycetaceae</taxon>
        <taxon>Streptomyces</taxon>
    </lineage>
</organism>
<gene>
    <name evidence="3" type="ORF">GCM10010346_31610</name>
</gene>
<dbReference type="SMART" id="SM00903">
    <property type="entry name" value="Flavin_Reduct"/>
    <property type="match status" value="1"/>
</dbReference>
<dbReference type="PANTHER" id="PTHR30466:SF15">
    <property type="entry name" value="POSSIBLE OXIDOREDUCTASE"/>
    <property type="match status" value="1"/>
</dbReference>
<feature type="domain" description="Flavin reductase like" evidence="2">
    <location>
        <begin position="10"/>
        <end position="155"/>
    </location>
</feature>
<evidence type="ECO:0000313" key="3">
    <source>
        <dbReference type="EMBL" id="GHB06071.1"/>
    </source>
</evidence>
<dbReference type="InterPro" id="IPR002563">
    <property type="entry name" value="Flavin_Rdtase-like_dom"/>
</dbReference>
<dbReference type="Proteomes" id="UP000599437">
    <property type="component" value="Unassembled WGS sequence"/>
</dbReference>
<dbReference type="InterPro" id="IPR012349">
    <property type="entry name" value="Split_barrel_FMN-bd"/>
</dbReference>
<dbReference type="InterPro" id="IPR050268">
    <property type="entry name" value="NADH-dep_flavin_reductase"/>
</dbReference>
<reference evidence="4" key="1">
    <citation type="journal article" date="2019" name="Int. J. Syst. Evol. Microbiol.">
        <title>The Global Catalogue of Microorganisms (GCM) 10K type strain sequencing project: providing services to taxonomists for standard genome sequencing and annotation.</title>
        <authorList>
            <consortium name="The Broad Institute Genomics Platform"/>
            <consortium name="The Broad Institute Genome Sequencing Center for Infectious Disease"/>
            <person name="Wu L."/>
            <person name="Ma J."/>
        </authorList>
    </citation>
    <scope>NUCLEOTIDE SEQUENCE [LARGE SCALE GENOMIC DNA]</scope>
    <source>
        <strain evidence="4">JCM 4737</strain>
    </source>
</reference>
<protein>
    <submittedName>
        <fullName evidence="3">Oxidoreductase</fullName>
    </submittedName>
</protein>
<accession>A0ABQ3DN17</accession>
<evidence type="ECO:0000256" key="1">
    <source>
        <dbReference type="ARBA" id="ARBA00023002"/>
    </source>
</evidence>
<dbReference type="SUPFAM" id="SSF50475">
    <property type="entry name" value="FMN-binding split barrel"/>
    <property type="match status" value="1"/>
</dbReference>